<sequence>MSMCSTLIAFVFPVAVTNMSPTFEASAIGITSKPSITASRALIGSTSVTMTLAPIPLNLLAMPLPTHPYPATTAIFPAIRMFVALSIPSMALCPVPYLLSKRYLVYALFTATRGYLRTPSFSIALSLITPVVVSSVPP</sequence>
<proteinExistence type="predicted"/>
<evidence type="ECO:0000256" key="1">
    <source>
        <dbReference type="SAM" id="Phobius"/>
    </source>
</evidence>
<name>Q9UXE2_SACSO</name>
<dbReference type="AlphaFoldDB" id="Q9UXE2"/>
<keyword evidence="1" id="KW-1133">Transmembrane helix</keyword>
<keyword evidence="1" id="KW-0812">Transmembrane</keyword>
<protein>
    <submittedName>
        <fullName evidence="2">Uncharacterized protein ORF-c20_047</fullName>
    </submittedName>
</protein>
<feature type="transmembrane region" description="Helical" evidence="1">
    <location>
        <begin position="41"/>
        <end position="62"/>
    </location>
</feature>
<reference evidence="2" key="1">
    <citation type="journal article" date="2000" name="Genome">
        <title>Gene content and organization of a 281-kbp contig from the genome of the extremely thermophilic archaeon, Sulfolobus solfataricus P2.</title>
        <authorList>
            <person name="Charlebois R.L."/>
            <person name="Singh R.K."/>
            <person name="Chan-Weiher C.C.-Y."/>
            <person name="Allard G."/>
            <person name="Chow C."/>
            <person name="Confalonieri F."/>
            <person name="Curtis B."/>
            <person name="Duguet M."/>
            <person name="Erauso G."/>
            <person name="Faguy D."/>
            <person name="Gaasterland T."/>
            <person name="Garrett R.A."/>
            <person name="Gordon P."/>
            <person name="Jeffries A.C."/>
            <person name="Kozera C."/>
            <person name="Kushwaha N."/>
            <person name="Lafleur E."/>
            <person name="Medina N."/>
            <person name="Peng X."/>
            <person name="Penny S.L."/>
            <person name="She Q."/>
            <person name="St Jean A."/>
            <person name="van der Oost J."/>
            <person name="Young F."/>
            <person name="Zivanovic Y."/>
            <person name="Doolittle W.F."/>
            <person name="Ragan M.A."/>
            <person name="Sensen C.W."/>
        </authorList>
    </citation>
    <scope>NUCLEOTIDE SEQUENCE</scope>
    <source>
        <strain evidence="2">P2</strain>
    </source>
</reference>
<gene>
    <name evidence="2" type="primary">ORF-c20_047</name>
</gene>
<accession>Q9UXE2</accession>
<keyword evidence="1" id="KW-0472">Membrane</keyword>
<evidence type="ECO:0000313" key="2">
    <source>
        <dbReference type="EMBL" id="CAB57548.1"/>
    </source>
</evidence>
<organism evidence="2">
    <name type="scientific">Saccharolobus solfataricus</name>
    <name type="common">Sulfolobus solfataricus</name>
    <dbReference type="NCBI Taxonomy" id="2287"/>
    <lineage>
        <taxon>Archaea</taxon>
        <taxon>Thermoproteota</taxon>
        <taxon>Thermoprotei</taxon>
        <taxon>Sulfolobales</taxon>
        <taxon>Sulfolobaceae</taxon>
        <taxon>Saccharolobus</taxon>
    </lineage>
</organism>
<dbReference type="EMBL" id="Y18930">
    <property type="protein sequence ID" value="CAB57548.1"/>
    <property type="molecule type" value="Genomic_DNA"/>
</dbReference>
<feature type="transmembrane region" description="Helical" evidence="1">
    <location>
        <begin position="74"/>
        <end position="99"/>
    </location>
</feature>